<reference evidence="2" key="1">
    <citation type="submission" date="2022-07" db="EMBL/GenBank/DDBJ databases">
        <title>FELIX.</title>
        <authorList>
            <person name="Wan K.H."/>
            <person name="Park S."/>
            <person name="Lawrence Q."/>
            <person name="Eichenberger J.P."/>
            <person name="Booth B.W."/>
            <person name="Piaggio A.J."/>
            <person name="Chandler J.C."/>
            <person name="Franklin A.B."/>
            <person name="Celniker S.E."/>
        </authorList>
    </citation>
    <scope>NUCLEOTIDE SEQUENCE</scope>
    <source>
        <strain evidence="2">QA-1986 374</strain>
    </source>
</reference>
<dbReference type="HAMAP" id="MF_01506">
    <property type="entry name" value="Tlp"/>
    <property type="match status" value="1"/>
</dbReference>
<accession>A0ABY5JYX4</accession>
<evidence type="ECO:0000313" key="2">
    <source>
        <dbReference type="EMBL" id="UUI04990.1"/>
    </source>
</evidence>
<dbReference type="InterPro" id="IPR017524">
    <property type="entry name" value="SASP_thioredoxin-like"/>
</dbReference>
<keyword evidence="3" id="KW-1185">Reference proteome</keyword>
<keyword evidence="1" id="KW-0749">Sporulation</keyword>
<organism evidence="2 3">
    <name type="scientific">Oceanobacillus jeddahense</name>
    <dbReference type="NCBI Taxonomy" id="1462527"/>
    <lineage>
        <taxon>Bacteria</taxon>
        <taxon>Bacillati</taxon>
        <taxon>Bacillota</taxon>
        <taxon>Bacilli</taxon>
        <taxon>Bacillales</taxon>
        <taxon>Bacillaceae</taxon>
        <taxon>Oceanobacillus</taxon>
    </lineage>
</organism>
<sequence length="75" mass="8650">MTTPKPDDRSDNVKKIKNTIDHTLQNMDEAEDYVKAHSNELNSADKEDILSKNKRRRETIEGLRSEIEDEANHNG</sequence>
<protein>
    <recommendedName>
        <fullName evidence="1">Small, acid-soluble spore protein Tlp</fullName>
    </recommendedName>
</protein>
<name>A0ABY5JYX4_9BACI</name>
<dbReference type="EMBL" id="CP101914">
    <property type="protein sequence ID" value="UUI04990.1"/>
    <property type="molecule type" value="Genomic_DNA"/>
</dbReference>
<comment type="induction">
    <text evidence="1">Expressed only in the forespore compartment of sporulating cells.</text>
</comment>
<evidence type="ECO:0000313" key="3">
    <source>
        <dbReference type="Proteomes" id="UP001059773"/>
    </source>
</evidence>
<comment type="similarity">
    <text evidence="1">Belongs to the Tlp family.</text>
</comment>
<comment type="subcellular location">
    <subcellularLocation>
        <location evidence="1">Spore core</location>
    </subcellularLocation>
</comment>
<dbReference type="Proteomes" id="UP001059773">
    <property type="component" value="Chromosome"/>
</dbReference>
<proteinExistence type="evidence at transcript level"/>
<gene>
    <name evidence="1 2" type="primary">tlp</name>
    <name evidence="2" type="ORF">NP439_10275</name>
</gene>
<dbReference type="Pfam" id="PF19824">
    <property type="entry name" value="Tlp"/>
    <property type="match status" value="1"/>
</dbReference>
<dbReference type="NCBIfam" id="TIGR03090">
    <property type="entry name" value="SASP_tlp"/>
    <property type="match status" value="1"/>
</dbReference>
<evidence type="ECO:0000256" key="1">
    <source>
        <dbReference type="HAMAP-Rule" id="MF_01506"/>
    </source>
</evidence>
<dbReference type="RefSeq" id="WP_256709897.1">
    <property type="nucleotide sequence ID" value="NZ_CP101914.1"/>
</dbReference>